<dbReference type="InterPro" id="IPR015866">
    <property type="entry name" value="Ser-tRNA-synth_1_N"/>
</dbReference>
<dbReference type="GO" id="GO:0005524">
    <property type="term" value="F:ATP binding"/>
    <property type="evidence" value="ECO:0007669"/>
    <property type="project" value="UniProtKB-UniRule"/>
</dbReference>
<feature type="binding site" evidence="7">
    <location>
        <position position="257"/>
    </location>
    <ligand>
        <name>L-serine</name>
        <dbReference type="ChEBI" id="CHEBI:33384"/>
    </ligand>
</feature>
<proteinExistence type="inferred from homology"/>
<keyword evidence="3 6" id="KW-0067">ATP-binding</keyword>
<evidence type="ECO:0000256" key="7">
    <source>
        <dbReference type="PIRSR" id="PIRSR001529-1"/>
    </source>
</evidence>
<keyword evidence="9" id="KW-0175">Coiled coil</keyword>
<evidence type="ECO:0000256" key="4">
    <source>
        <dbReference type="ARBA" id="ARBA00022917"/>
    </source>
</evidence>
<keyword evidence="1 6" id="KW-0436">Ligase</keyword>
<dbReference type="GO" id="GO:0004828">
    <property type="term" value="F:serine-tRNA ligase activity"/>
    <property type="evidence" value="ECO:0007669"/>
    <property type="project" value="UniProtKB-UniRule"/>
</dbReference>
<dbReference type="InterPro" id="IPR033729">
    <property type="entry name" value="SerRS_core"/>
</dbReference>
<comment type="domain">
    <text evidence="6">Consists of two distinct domains, a catalytic core and a N-terminal extension that is involved in tRNA binding.</text>
</comment>
<dbReference type="InterPro" id="IPR042103">
    <property type="entry name" value="SerRS_1_N_sf"/>
</dbReference>
<comment type="caution">
    <text evidence="6">Lacks conserved residue(s) required for the propagation of feature annotation.</text>
</comment>
<dbReference type="Gene3D" id="1.10.287.40">
    <property type="entry name" value="Serine-tRNA synthetase, tRNA binding domain"/>
    <property type="match status" value="1"/>
</dbReference>
<dbReference type="SUPFAM" id="SSF55681">
    <property type="entry name" value="Class II aaRS and biotin synthetases"/>
    <property type="match status" value="1"/>
</dbReference>
<dbReference type="InterPro" id="IPR006195">
    <property type="entry name" value="aa-tRNA-synth_II"/>
</dbReference>
<feature type="binding site" evidence="6 8">
    <location>
        <begin position="257"/>
        <end position="259"/>
    </location>
    <ligand>
        <name>ATP</name>
        <dbReference type="ChEBI" id="CHEBI:30616"/>
    </ligand>
</feature>
<feature type="binding site" evidence="8">
    <location>
        <begin position="273"/>
        <end position="276"/>
    </location>
    <ligand>
        <name>ATP</name>
        <dbReference type="ChEBI" id="CHEBI:30616"/>
    </ligand>
</feature>
<dbReference type="HAMAP" id="MF_00176">
    <property type="entry name" value="Ser_tRNA_synth_type1"/>
    <property type="match status" value="1"/>
</dbReference>
<dbReference type="PROSITE" id="PS50862">
    <property type="entry name" value="AA_TRNA_LIGASE_II"/>
    <property type="match status" value="1"/>
</dbReference>
<accession>A0A2G9Z9Q3</accession>
<feature type="binding site" evidence="6">
    <location>
        <position position="273"/>
    </location>
    <ligand>
        <name>ATP</name>
        <dbReference type="ChEBI" id="CHEBI:30616"/>
    </ligand>
</feature>
<dbReference type="Pfam" id="PF00587">
    <property type="entry name" value="tRNA-synt_2b"/>
    <property type="match status" value="1"/>
</dbReference>
<dbReference type="InterPro" id="IPR045864">
    <property type="entry name" value="aa-tRNA-synth_II/BPL/LPL"/>
</dbReference>
<dbReference type="UniPathway" id="UPA00906">
    <property type="reaction ID" value="UER00895"/>
</dbReference>
<dbReference type="PIRSF" id="PIRSF001529">
    <property type="entry name" value="Ser-tRNA-synth_IIa"/>
    <property type="match status" value="1"/>
</dbReference>
<evidence type="ECO:0000313" key="11">
    <source>
        <dbReference type="EMBL" id="PIP29883.1"/>
    </source>
</evidence>
<dbReference type="InterPro" id="IPR002317">
    <property type="entry name" value="Ser-tRNA-ligase_type_1"/>
</dbReference>
<dbReference type="GO" id="GO:0005737">
    <property type="term" value="C:cytoplasm"/>
    <property type="evidence" value="ECO:0007669"/>
    <property type="project" value="UniProtKB-SubCell"/>
</dbReference>
<dbReference type="Proteomes" id="UP000228812">
    <property type="component" value="Unassembled WGS sequence"/>
</dbReference>
<feature type="binding site" evidence="7">
    <location>
        <position position="377"/>
    </location>
    <ligand>
        <name>L-serine</name>
        <dbReference type="ChEBI" id="CHEBI:33384"/>
    </ligand>
</feature>
<dbReference type="AlphaFoldDB" id="A0A2G9Z9Q3"/>
<keyword evidence="5 6" id="KW-0030">Aminoacyl-tRNA synthetase</keyword>
<comment type="subcellular location">
    <subcellularLocation>
        <location evidence="6">Cytoplasm</location>
    </subcellularLocation>
</comment>
<dbReference type="InterPro" id="IPR010978">
    <property type="entry name" value="tRNA-bd_arm"/>
</dbReference>
<dbReference type="SUPFAM" id="SSF46589">
    <property type="entry name" value="tRNA-binding arm"/>
    <property type="match status" value="1"/>
</dbReference>
<dbReference type="CDD" id="cd00770">
    <property type="entry name" value="SerRS_core"/>
    <property type="match status" value="1"/>
</dbReference>
<evidence type="ECO:0000313" key="12">
    <source>
        <dbReference type="Proteomes" id="UP000228812"/>
    </source>
</evidence>
<dbReference type="NCBIfam" id="TIGR00414">
    <property type="entry name" value="serS"/>
    <property type="match status" value="1"/>
</dbReference>
<keyword evidence="2 6" id="KW-0547">Nucleotide-binding</keyword>
<evidence type="ECO:0000256" key="1">
    <source>
        <dbReference type="ARBA" id="ARBA00022598"/>
    </source>
</evidence>
<sequence length="425" mass="47796">MLDINLIREQPDKIKEGVQKKNIDPKLVDKFIRLDEQWRAKTAILDQLKTEQNLLSKELAENHREEALSKAQVLKKRITDVSAERGEVEGKRDEILEQLPNIPFDDVPVGKDASENRVVREEGEKPAFTFAPKDYLVLGEALGIVDTKRAAEVAGTRFGYLMGDAVLLEFALVKLAFETLVADGFTPVVPPVMIRPKVFAGIGRLAASQREERYYLPKDDLYLVGSAEHTLAPLHMNETLAAKDCPKRYAGFSTCFRREAGSYGKDTKGILRVHQFDKVEMFSFSTAEDSEKEHRHLLDCQEKLMRALEIPYRVVEICTGDMGWADARQYDVEAWFAGQGVYRETHSCSNTTDFQARGIGVRYKTGKGEKRYAHLLNATAFAVGRTIAALMETHQTEKGAVKVPKVLQGYVGKKEIGKDAEEKVE</sequence>
<dbReference type="PANTHER" id="PTHR11778">
    <property type="entry name" value="SERYL-TRNA SYNTHETASE"/>
    <property type="match status" value="1"/>
</dbReference>
<comment type="function">
    <text evidence="6">Catalyzes the attachment of serine to tRNA(Ser). Is also able to aminoacylate tRNA(Sec) with serine, to form the misacylated tRNA L-seryl-tRNA(Sec), which will be further converted into selenocysteinyl-tRNA(Sec).</text>
</comment>
<feature type="site" description="Important for serine binding" evidence="7">
    <location>
        <position position="379"/>
    </location>
</feature>
<feature type="coiled-coil region" evidence="9">
    <location>
        <begin position="45"/>
        <end position="84"/>
    </location>
</feature>
<gene>
    <name evidence="6" type="primary">serS</name>
    <name evidence="11" type="ORF">COX26_01770</name>
</gene>
<comment type="catalytic activity">
    <reaction evidence="6">
        <text>tRNA(Sec) + L-serine + ATP = L-seryl-tRNA(Sec) + AMP + diphosphate + H(+)</text>
        <dbReference type="Rhea" id="RHEA:42580"/>
        <dbReference type="Rhea" id="RHEA-COMP:9742"/>
        <dbReference type="Rhea" id="RHEA-COMP:10128"/>
        <dbReference type="ChEBI" id="CHEBI:15378"/>
        <dbReference type="ChEBI" id="CHEBI:30616"/>
        <dbReference type="ChEBI" id="CHEBI:33019"/>
        <dbReference type="ChEBI" id="CHEBI:33384"/>
        <dbReference type="ChEBI" id="CHEBI:78442"/>
        <dbReference type="ChEBI" id="CHEBI:78533"/>
        <dbReference type="ChEBI" id="CHEBI:456215"/>
        <dbReference type="EC" id="6.1.1.11"/>
    </reaction>
</comment>
<keyword evidence="6" id="KW-0963">Cytoplasm</keyword>
<comment type="caution">
    <text evidence="11">The sequence shown here is derived from an EMBL/GenBank/DDBJ whole genome shotgun (WGS) entry which is preliminary data.</text>
</comment>
<name>A0A2G9Z9Q3_9BACT</name>
<dbReference type="GO" id="GO:0016260">
    <property type="term" value="P:selenocysteine biosynthetic process"/>
    <property type="evidence" value="ECO:0007669"/>
    <property type="project" value="UniProtKB-UniRule"/>
</dbReference>
<organism evidence="11 12">
    <name type="scientific">Candidatus Jorgensenbacteria bacterium CG23_combo_of_CG06-09_8_20_14_all_54_14</name>
    <dbReference type="NCBI Taxonomy" id="1974595"/>
    <lineage>
        <taxon>Bacteria</taxon>
        <taxon>Candidatus Joergenseniibacteriota</taxon>
    </lineage>
</organism>
<dbReference type="EMBL" id="PCRZ01000030">
    <property type="protein sequence ID" value="PIP29883.1"/>
    <property type="molecule type" value="Genomic_DNA"/>
</dbReference>
<dbReference type="Pfam" id="PF02403">
    <property type="entry name" value="Seryl_tRNA_N"/>
    <property type="match status" value="1"/>
</dbReference>
<dbReference type="EC" id="6.1.1.11" evidence="6"/>
<comment type="pathway">
    <text evidence="6">Aminoacyl-tRNA biosynthesis; selenocysteinyl-tRNA(Sec) biosynthesis; L-seryl-tRNA(Sec) from L-serine and tRNA(Sec): step 1/1.</text>
</comment>
<feature type="domain" description="Aminoacyl-transfer RNA synthetases class-II family profile" evidence="10">
    <location>
        <begin position="172"/>
        <end position="404"/>
    </location>
</feature>
<feature type="binding site" evidence="6 7">
    <location>
        <position position="280"/>
    </location>
    <ligand>
        <name>L-serine</name>
        <dbReference type="ChEBI" id="CHEBI:33384"/>
    </ligand>
</feature>
<dbReference type="Gene3D" id="3.30.930.10">
    <property type="entry name" value="Bira Bifunctional Protein, Domain 2"/>
    <property type="match status" value="1"/>
</dbReference>
<keyword evidence="4 6" id="KW-0648">Protein biosynthesis</keyword>
<evidence type="ECO:0000256" key="9">
    <source>
        <dbReference type="SAM" id="Coils"/>
    </source>
</evidence>
<comment type="similarity">
    <text evidence="6">Belongs to the class-II aminoacyl-tRNA synthetase family. Type-1 seryl-tRNA synthetase subfamily.</text>
</comment>
<dbReference type="PRINTS" id="PR00981">
    <property type="entry name" value="TRNASYNTHSER"/>
</dbReference>
<evidence type="ECO:0000256" key="5">
    <source>
        <dbReference type="ARBA" id="ARBA00023146"/>
    </source>
</evidence>
<feature type="binding site" evidence="6">
    <location>
        <position position="379"/>
    </location>
    <ligand>
        <name>L-serine</name>
        <dbReference type="ChEBI" id="CHEBI:33384"/>
    </ligand>
</feature>
<evidence type="ECO:0000256" key="8">
    <source>
        <dbReference type="PIRSR" id="PIRSR001529-2"/>
    </source>
</evidence>
<evidence type="ECO:0000256" key="2">
    <source>
        <dbReference type="ARBA" id="ARBA00022741"/>
    </source>
</evidence>
<protein>
    <recommendedName>
        <fullName evidence="6">Serine--tRNA ligase</fullName>
        <ecNumber evidence="6">6.1.1.11</ecNumber>
    </recommendedName>
    <alternativeName>
        <fullName evidence="6">Seryl-tRNA synthetase</fullName>
        <shortName evidence="6">SerRS</shortName>
    </alternativeName>
    <alternativeName>
        <fullName evidence="6">Seryl-tRNA(Ser/Sec) synthetase</fullName>
    </alternativeName>
</protein>
<feature type="binding site" evidence="6 8">
    <location>
        <begin position="344"/>
        <end position="347"/>
    </location>
    <ligand>
        <name>ATP</name>
        <dbReference type="ChEBI" id="CHEBI:30616"/>
    </ligand>
</feature>
<dbReference type="GO" id="GO:0006434">
    <property type="term" value="P:seryl-tRNA aminoacylation"/>
    <property type="evidence" value="ECO:0007669"/>
    <property type="project" value="UniProtKB-UniRule"/>
</dbReference>
<comment type="subunit">
    <text evidence="6">Homodimer. The tRNA molecule binds across the dimer.</text>
</comment>
<evidence type="ECO:0000256" key="6">
    <source>
        <dbReference type="HAMAP-Rule" id="MF_00176"/>
    </source>
</evidence>
<reference evidence="11 12" key="1">
    <citation type="submission" date="2017-09" db="EMBL/GenBank/DDBJ databases">
        <title>Depth-based differentiation of microbial function through sediment-hosted aquifers and enrichment of novel symbionts in the deep terrestrial subsurface.</title>
        <authorList>
            <person name="Probst A.J."/>
            <person name="Ladd B."/>
            <person name="Jarett J.K."/>
            <person name="Geller-Mcgrath D.E."/>
            <person name="Sieber C.M."/>
            <person name="Emerson J.B."/>
            <person name="Anantharaman K."/>
            <person name="Thomas B.C."/>
            <person name="Malmstrom R."/>
            <person name="Stieglmeier M."/>
            <person name="Klingl A."/>
            <person name="Woyke T."/>
            <person name="Ryan C.M."/>
            <person name="Banfield J.F."/>
        </authorList>
    </citation>
    <scope>NUCLEOTIDE SEQUENCE [LARGE SCALE GENOMIC DNA]</scope>
    <source>
        <strain evidence="11">CG23_combo_of_CG06-09_8_20_14_all_54_14</strain>
    </source>
</reference>
<comment type="catalytic activity">
    <reaction evidence="6">
        <text>tRNA(Ser) + L-serine + ATP = L-seryl-tRNA(Ser) + AMP + diphosphate + H(+)</text>
        <dbReference type="Rhea" id="RHEA:12292"/>
        <dbReference type="Rhea" id="RHEA-COMP:9669"/>
        <dbReference type="Rhea" id="RHEA-COMP:9703"/>
        <dbReference type="ChEBI" id="CHEBI:15378"/>
        <dbReference type="ChEBI" id="CHEBI:30616"/>
        <dbReference type="ChEBI" id="CHEBI:33019"/>
        <dbReference type="ChEBI" id="CHEBI:33384"/>
        <dbReference type="ChEBI" id="CHEBI:78442"/>
        <dbReference type="ChEBI" id="CHEBI:78533"/>
        <dbReference type="ChEBI" id="CHEBI:456215"/>
        <dbReference type="EC" id="6.1.1.11"/>
    </reaction>
</comment>
<evidence type="ECO:0000259" key="10">
    <source>
        <dbReference type="PROSITE" id="PS50862"/>
    </source>
</evidence>
<evidence type="ECO:0000256" key="3">
    <source>
        <dbReference type="ARBA" id="ARBA00022840"/>
    </source>
</evidence>
<dbReference type="InterPro" id="IPR002314">
    <property type="entry name" value="aa-tRNA-synt_IIb"/>
</dbReference>